<proteinExistence type="predicted"/>
<dbReference type="EMBL" id="BK014946">
    <property type="protein sequence ID" value="DAD83883.1"/>
    <property type="molecule type" value="Genomic_DNA"/>
</dbReference>
<evidence type="ECO:0000313" key="1">
    <source>
        <dbReference type="EMBL" id="DAD83883.1"/>
    </source>
</evidence>
<protein>
    <submittedName>
        <fullName evidence="1">Uncharacterized protein</fullName>
    </submittedName>
</protein>
<accession>A0A8S5MPL8</accession>
<name>A0A8S5MPL8_9CAUD</name>
<reference evidence="1" key="1">
    <citation type="journal article" date="2021" name="Proc. Natl. Acad. Sci. U.S.A.">
        <title>A Catalog of Tens of Thousands of Viruses from Human Metagenomes Reveals Hidden Associations with Chronic Diseases.</title>
        <authorList>
            <person name="Tisza M.J."/>
            <person name="Buck C.B."/>
        </authorList>
    </citation>
    <scope>NUCLEOTIDE SEQUENCE</scope>
    <source>
        <strain evidence="1">CtuSi15</strain>
    </source>
</reference>
<organism evidence="1">
    <name type="scientific">Myoviridae sp. ctuSi15</name>
    <dbReference type="NCBI Taxonomy" id="2826708"/>
    <lineage>
        <taxon>Viruses</taxon>
        <taxon>Duplodnaviria</taxon>
        <taxon>Heunggongvirae</taxon>
        <taxon>Uroviricota</taxon>
        <taxon>Caudoviricetes</taxon>
    </lineage>
</organism>
<sequence>MQPGGLEFRASHAQTLCKHPHHQIVLLLLGVPADGLEVKVVVVTVDSPCAHCQAELNVCFDAPGVGGSVEQPELHGALCEECMEVDSVIPGAVVVGRIHASIISVIHHAVPDALCIVPACPAVLLHFTEQCRVDFVAPVVCAVADLQGFVEQILPPGGEVQQPAEAFGRVVRTVNVDVDTTGAVRHGTLLDQCPDDLLQVGDVLILENRGHDLAAVGIVCLYDCAASAPPGSDGTVSHALPYAAFAVLGLVGLVGTTCKVDTADTEVVGDDGGGCSAGNARHFNLNAEVLTLNRDHLCALPLVQLCSVLVVGDGVAATVLDDLDIVHLHAPDTELLVDVLFDHRSGLCGHIHRTVIAAAALVAVKPLLLGSVCFLLCAVESILCAVVQTVELLAADDLQTLIPDGAPAVFLIGLDVVLDPADNQLHALSTEVVVERGEQHPDDLGAVGEVDVSNLALASAHRSGVDVVALCHVAAGCGGELTVNVNELHAVTLLSFWPYSVKIEGGRGKAPGSPLVRC</sequence>